<feature type="compositionally biased region" description="Acidic residues" evidence="1">
    <location>
        <begin position="50"/>
        <end position="64"/>
    </location>
</feature>
<feature type="transmembrane region" description="Helical" evidence="2">
    <location>
        <begin position="1158"/>
        <end position="1183"/>
    </location>
</feature>
<comment type="caution">
    <text evidence="3">The sequence shown here is derived from an EMBL/GenBank/DDBJ whole genome shotgun (WGS) entry which is preliminary data.</text>
</comment>
<reference evidence="3 4" key="1">
    <citation type="submission" date="2019-06" db="EMBL/GenBank/DDBJ databases">
        <authorList>
            <person name="Broberg M."/>
        </authorList>
    </citation>
    <scope>NUCLEOTIDE SEQUENCE [LARGE SCALE GENOMIC DNA]</scope>
</reference>
<evidence type="ECO:0000313" key="4">
    <source>
        <dbReference type="Proteomes" id="UP000766486"/>
    </source>
</evidence>
<sequence>MASYELMHVTPGQDRRTEERRPRELSQLRSFSFVSSLLNNHGERSSNEEGGPDNDEEGSNDGEERELIPAQTSRSEPNKHDSQDEAEVSSQSGFESTWKRTMVSSSNPMFTTESAKAHLSSENAATWQPFWLRQDVLGAFALVYILLAVVLLTLLVISRRQNGLLEAREELEILWKFAPTALVTLMATFWGRVEFQTLRYFPWAVVQHEPQVGHDIYTLDYTAIIPVRVMLRALQRRHLFVVFIILASIILKVQVVLGPSLFYLENTPVTRPVQVQLRDTFSILEPEDRGALPLFGLEHAAAVQRFEMSRPFGVAEQAAYQTFQVKDEKGLSRGTIEKPVTAVVDGVFMDMKCLPSTNFSMSKPFEKGGKNGDDYVSVLDLQFEGCEELVKFKVQLSAKEVKAAQKAPYWAIVPLFLEKEDEGKTDYTSEFIKSRVNASWEDNPRHICSSLPRQFPPFVYFAGFWTPSKSNDSIYEIEEYGSVICSPRGWTSKVEVTDDGITPNLTTLSDQESTPLNINPWNIVAGIHGMRATDSKFMIGPMLLLDMVVDLPDTDHYGGTLNQVLLNSVLNLTRITAPMILSYQLRQTNEIETTGLAQFNTRRLQVRFNACIAIIVLWVLASLIASTALVKSSPKFKIWTRNPTTMLGSILFFGSDSKLSRTVEQRLFETRASYENVWRQWNYSPPSLTAWARCTFAIYSASLIITLGITLQISETSNGLATVDNNALSIWWTIVPALAMVLVALYTSSSDSEIRKLCVHFCAKKRPCVASELDMCLLDMLGLHALYRSFKLRVFVITLSQSLAIACGFLAALSSLLFTTFETREWVDTTFDQKSSFANKENSSTANRNYHETLASLVATYELSNFTWPKGTYGSLLFPTLETDALALSGNNDLVIDLVTPAATLWPSCNKVSIVENVKIKGPIPDSKMPVTISFQWKFTCSNGEEAAWSQGFPPSALVDGKYYFSGSFATSEVSDCDNEGFSKSVTYLWGSASYNSSVPDYSIWMCSYTWMEVPTRARMKLVNGTFQFDQGVPPEPDYTIMKPWSPPFNTSAGMDLAWPTVAGTGKKAAGTFGAFAMLMSPFGKFELQDLENPDKEEEILEQLHTKRAILASLSANAGSRVEVNDTSSADPKLSKIDAKISFGKMRRLKQNPTITCMIIAILSVTFLVNVWALISSVLARFLDSKTKWLLDMQMKDVAPDEFGSIMMVESLIHGSNCAKYRSKECYLEKLEVVHGKLSDLRFRIGSFLRKGATEREVTLGVLDDEDFQFLGT</sequence>
<keyword evidence="2" id="KW-0472">Membrane</keyword>
<feature type="transmembrane region" description="Helical" evidence="2">
    <location>
        <begin position="794"/>
        <end position="818"/>
    </location>
</feature>
<protein>
    <submittedName>
        <fullName evidence="3">Uncharacterized protein</fullName>
    </submittedName>
</protein>
<evidence type="ECO:0000256" key="1">
    <source>
        <dbReference type="SAM" id="MobiDB-lite"/>
    </source>
</evidence>
<proteinExistence type="predicted"/>
<name>A0ABY6UWH8_BIOOC</name>
<feature type="transmembrane region" description="Helical" evidence="2">
    <location>
        <begin position="239"/>
        <end position="264"/>
    </location>
</feature>
<feature type="transmembrane region" description="Helical" evidence="2">
    <location>
        <begin position="690"/>
        <end position="709"/>
    </location>
</feature>
<keyword evidence="2" id="KW-1133">Transmembrane helix</keyword>
<gene>
    <name evidence="3" type="ORF">CLO192961_LOCUS422034</name>
</gene>
<feature type="compositionally biased region" description="Polar residues" evidence="1">
    <location>
        <begin position="27"/>
        <end position="39"/>
    </location>
</feature>
<keyword evidence="4" id="KW-1185">Reference proteome</keyword>
<dbReference type="Pfam" id="PF11915">
    <property type="entry name" value="DUF3433"/>
    <property type="match status" value="2"/>
</dbReference>
<feature type="region of interest" description="Disordered" evidence="1">
    <location>
        <begin position="1"/>
        <end position="95"/>
    </location>
</feature>
<feature type="transmembrane region" description="Helical" evidence="2">
    <location>
        <begin position="136"/>
        <end position="158"/>
    </location>
</feature>
<evidence type="ECO:0000256" key="2">
    <source>
        <dbReference type="SAM" id="Phobius"/>
    </source>
</evidence>
<organism evidence="3 4">
    <name type="scientific">Bionectria ochroleuca</name>
    <name type="common">Gliocladium roseum</name>
    <dbReference type="NCBI Taxonomy" id="29856"/>
    <lineage>
        <taxon>Eukaryota</taxon>
        <taxon>Fungi</taxon>
        <taxon>Dikarya</taxon>
        <taxon>Ascomycota</taxon>
        <taxon>Pezizomycotina</taxon>
        <taxon>Sordariomycetes</taxon>
        <taxon>Hypocreomycetidae</taxon>
        <taxon>Hypocreales</taxon>
        <taxon>Bionectriaceae</taxon>
        <taxon>Clonostachys</taxon>
    </lineage>
</organism>
<dbReference type="PANTHER" id="PTHR37544:SF3">
    <property type="entry name" value="SPRAY"/>
    <property type="match status" value="1"/>
</dbReference>
<dbReference type="EMBL" id="CABFNS010000915">
    <property type="protein sequence ID" value="VUC35629.1"/>
    <property type="molecule type" value="Genomic_DNA"/>
</dbReference>
<feature type="transmembrane region" description="Helical" evidence="2">
    <location>
        <begin position="606"/>
        <end position="630"/>
    </location>
</feature>
<evidence type="ECO:0000313" key="3">
    <source>
        <dbReference type="EMBL" id="VUC35629.1"/>
    </source>
</evidence>
<dbReference type="InterPro" id="IPR021840">
    <property type="entry name" value="DUF3433"/>
</dbReference>
<feature type="transmembrane region" description="Helical" evidence="2">
    <location>
        <begin position="729"/>
        <end position="747"/>
    </location>
</feature>
<dbReference type="PANTHER" id="PTHR37544">
    <property type="entry name" value="SPRAY-RELATED"/>
    <property type="match status" value="1"/>
</dbReference>
<keyword evidence="2" id="KW-0812">Transmembrane</keyword>
<feature type="compositionally biased region" description="Basic and acidic residues" evidence="1">
    <location>
        <begin position="13"/>
        <end position="26"/>
    </location>
</feature>
<accession>A0ABY6UWH8</accession>
<dbReference type="Proteomes" id="UP000766486">
    <property type="component" value="Unassembled WGS sequence"/>
</dbReference>